<protein>
    <submittedName>
        <fullName evidence="1">Uncharacterized protein</fullName>
    </submittedName>
</protein>
<evidence type="ECO:0000313" key="1">
    <source>
        <dbReference type="EMBL" id="KHJ86900.1"/>
    </source>
</evidence>
<dbReference type="AlphaFoldDB" id="A0A0B1SUK6"/>
<dbReference type="OrthoDB" id="6132182at2759"/>
<dbReference type="Proteomes" id="UP000053660">
    <property type="component" value="Unassembled WGS sequence"/>
</dbReference>
<sequence length="143" mass="16105">MFLTRTRSTAAQVPLRIDKFRAINALAQEMNIQQKRRPYFQSSVLFAGQANSGVLDPIGDEEDQITDLKQAARNIATFCPLIYTLDDSSGNTALYGDDLWSIVVPKQRTVRISSTNLEKDFDNTDYYMKVSALECKLPSEGNF</sequence>
<reference evidence="1 2" key="1">
    <citation type="submission" date="2014-03" db="EMBL/GenBank/DDBJ databases">
        <title>Draft genome of the hookworm Oesophagostomum dentatum.</title>
        <authorList>
            <person name="Mitreva M."/>
        </authorList>
    </citation>
    <scope>NUCLEOTIDE SEQUENCE [LARGE SCALE GENOMIC DNA]</scope>
    <source>
        <strain evidence="1 2">OD-Hann</strain>
    </source>
</reference>
<name>A0A0B1SUK6_OESDE</name>
<dbReference type="EMBL" id="KN559099">
    <property type="protein sequence ID" value="KHJ86900.1"/>
    <property type="molecule type" value="Genomic_DNA"/>
</dbReference>
<proteinExistence type="predicted"/>
<organism evidence="1 2">
    <name type="scientific">Oesophagostomum dentatum</name>
    <name type="common">Nodular worm</name>
    <dbReference type="NCBI Taxonomy" id="61180"/>
    <lineage>
        <taxon>Eukaryota</taxon>
        <taxon>Metazoa</taxon>
        <taxon>Ecdysozoa</taxon>
        <taxon>Nematoda</taxon>
        <taxon>Chromadorea</taxon>
        <taxon>Rhabditida</taxon>
        <taxon>Rhabditina</taxon>
        <taxon>Rhabditomorpha</taxon>
        <taxon>Strongyloidea</taxon>
        <taxon>Strongylidae</taxon>
        <taxon>Oesophagostomum</taxon>
    </lineage>
</organism>
<accession>A0A0B1SUK6</accession>
<evidence type="ECO:0000313" key="2">
    <source>
        <dbReference type="Proteomes" id="UP000053660"/>
    </source>
</evidence>
<keyword evidence="2" id="KW-1185">Reference proteome</keyword>
<gene>
    <name evidence="1" type="ORF">OESDEN_13337</name>
</gene>